<dbReference type="OrthoDB" id="210343at2157"/>
<dbReference type="EMBL" id="FNPC01000003">
    <property type="protein sequence ID" value="SDY17327.1"/>
    <property type="molecule type" value="Genomic_DNA"/>
</dbReference>
<protein>
    <submittedName>
        <fullName evidence="2">Uncharacterized protein</fullName>
    </submittedName>
</protein>
<dbReference type="Pfam" id="PF19121">
    <property type="entry name" value="DUF5805"/>
    <property type="match status" value="1"/>
</dbReference>
<dbReference type="Proteomes" id="UP000199079">
    <property type="component" value="Unassembled WGS sequence"/>
</dbReference>
<accession>A0A1H3HPB3</accession>
<proteinExistence type="predicted"/>
<evidence type="ECO:0000313" key="2">
    <source>
        <dbReference type="EMBL" id="SDY17327.1"/>
    </source>
</evidence>
<dbReference type="AlphaFoldDB" id="A0A1H3HPB3"/>
<name>A0A1H3HPB3_9EURY</name>
<keyword evidence="3" id="KW-1185">Reference proteome</keyword>
<reference evidence="3" key="1">
    <citation type="submission" date="2016-10" db="EMBL/GenBank/DDBJ databases">
        <authorList>
            <person name="Varghese N."/>
            <person name="Submissions S."/>
        </authorList>
    </citation>
    <scope>NUCLEOTIDE SEQUENCE [LARGE SCALE GENOMIC DNA]</scope>
    <source>
        <strain evidence="3">DC30,IBRC 10041,KCTC 4046</strain>
    </source>
</reference>
<feature type="region of interest" description="Disordered" evidence="1">
    <location>
        <begin position="46"/>
        <end position="76"/>
    </location>
</feature>
<dbReference type="InterPro" id="IPR043828">
    <property type="entry name" value="DUF5805"/>
</dbReference>
<evidence type="ECO:0000256" key="1">
    <source>
        <dbReference type="SAM" id="MobiDB-lite"/>
    </source>
</evidence>
<sequence length="134" mass="15212">MSTEHDTDRTSVKTYVPTYQKEEWSEHAEELGMSRSEFVRTMVQAGRRGFAVDPGSDPGDEEETADQGSHPGGEDLEDRILEVLDESVVHSWEELREAVTENLEERLDAVLEDLQGRGRVRYRGRDGGYVLVDE</sequence>
<gene>
    <name evidence="2" type="ORF">SAMN05216564_103372</name>
</gene>
<dbReference type="RefSeq" id="WP_092731768.1">
    <property type="nucleotide sequence ID" value="NZ_FNPC01000003.1"/>
</dbReference>
<organism evidence="2 3">
    <name type="scientific">Halopenitus persicus</name>
    <dbReference type="NCBI Taxonomy" id="1048396"/>
    <lineage>
        <taxon>Archaea</taxon>
        <taxon>Methanobacteriati</taxon>
        <taxon>Methanobacteriota</taxon>
        <taxon>Stenosarchaea group</taxon>
        <taxon>Halobacteria</taxon>
        <taxon>Halobacteriales</taxon>
        <taxon>Haloferacaceae</taxon>
        <taxon>Halopenitus</taxon>
    </lineage>
</organism>
<evidence type="ECO:0000313" key="3">
    <source>
        <dbReference type="Proteomes" id="UP000199079"/>
    </source>
</evidence>